<reference evidence="3 4" key="1">
    <citation type="submission" date="2019-08" db="EMBL/GenBank/DDBJ databases">
        <title>In-depth cultivation of the pig gut microbiome towards novel bacterial diversity and tailored functional studies.</title>
        <authorList>
            <person name="Wylensek D."/>
            <person name="Hitch T.C.A."/>
            <person name="Clavel T."/>
        </authorList>
    </citation>
    <scope>NUCLEOTIDE SEQUENCE [LARGE SCALE GENOMIC DNA]</scope>
    <source>
        <strain evidence="3 4">WCA-693-APC-5D-A</strain>
    </source>
</reference>
<dbReference type="InterPro" id="IPR029787">
    <property type="entry name" value="Nucleotide_cyclase"/>
</dbReference>
<dbReference type="Gene3D" id="3.30.70.270">
    <property type="match status" value="1"/>
</dbReference>
<dbReference type="InterPro" id="IPR000700">
    <property type="entry name" value="PAS-assoc_C"/>
</dbReference>
<dbReference type="Gene3D" id="3.30.450.20">
    <property type="entry name" value="PAS domain"/>
    <property type="match status" value="1"/>
</dbReference>
<organism evidence="3 4">
    <name type="scientific">Anaerovibrio slackiae</name>
    <dbReference type="NCBI Taxonomy" id="2652309"/>
    <lineage>
        <taxon>Bacteria</taxon>
        <taxon>Bacillati</taxon>
        <taxon>Bacillota</taxon>
        <taxon>Negativicutes</taxon>
        <taxon>Selenomonadales</taxon>
        <taxon>Selenomonadaceae</taxon>
        <taxon>Anaerovibrio</taxon>
    </lineage>
</organism>
<dbReference type="InterPro" id="IPR035965">
    <property type="entry name" value="PAS-like_dom_sf"/>
</dbReference>
<dbReference type="PANTHER" id="PTHR44757:SF2">
    <property type="entry name" value="BIOFILM ARCHITECTURE MAINTENANCE PROTEIN MBAA"/>
    <property type="match status" value="1"/>
</dbReference>
<dbReference type="InterPro" id="IPR001610">
    <property type="entry name" value="PAC"/>
</dbReference>
<dbReference type="EMBL" id="VUNR01000011">
    <property type="protein sequence ID" value="MSU08692.1"/>
    <property type="molecule type" value="Genomic_DNA"/>
</dbReference>
<dbReference type="AlphaFoldDB" id="A0A6I2UI69"/>
<feature type="domain" description="GGDEF" evidence="2">
    <location>
        <begin position="443"/>
        <end position="575"/>
    </location>
</feature>
<keyword evidence="4" id="KW-1185">Reference proteome</keyword>
<dbReference type="InterPro" id="IPR043128">
    <property type="entry name" value="Rev_trsase/Diguanyl_cyclase"/>
</dbReference>
<dbReference type="NCBIfam" id="TIGR00254">
    <property type="entry name" value="GGDEF"/>
    <property type="match status" value="1"/>
</dbReference>
<dbReference type="PROSITE" id="PS50113">
    <property type="entry name" value="PAC"/>
    <property type="match status" value="1"/>
</dbReference>
<dbReference type="InterPro" id="IPR052155">
    <property type="entry name" value="Biofilm_reg_signaling"/>
</dbReference>
<feature type="domain" description="PAC" evidence="1">
    <location>
        <begin position="227"/>
        <end position="279"/>
    </location>
</feature>
<dbReference type="SUPFAM" id="SSF55073">
    <property type="entry name" value="Nucleotide cyclase"/>
    <property type="match status" value="1"/>
</dbReference>
<dbReference type="NCBIfam" id="TIGR00229">
    <property type="entry name" value="sensory_box"/>
    <property type="match status" value="1"/>
</dbReference>
<dbReference type="Proteomes" id="UP000433181">
    <property type="component" value="Unassembled WGS sequence"/>
</dbReference>
<dbReference type="CDD" id="cd01949">
    <property type="entry name" value="GGDEF"/>
    <property type="match status" value="1"/>
</dbReference>
<comment type="caution">
    <text evidence="3">The sequence shown here is derived from an EMBL/GenBank/DDBJ whole genome shotgun (WGS) entry which is preliminary data.</text>
</comment>
<dbReference type="Pfam" id="PF00990">
    <property type="entry name" value="GGDEF"/>
    <property type="match status" value="1"/>
</dbReference>
<dbReference type="InterPro" id="IPR000160">
    <property type="entry name" value="GGDEF_dom"/>
</dbReference>
<dbReference type="SMART" id="SM00267">
    <property type="entry name" value="GGDEF"/>
    <property type="match status" value="1"/>
</dbReference>
<accession>A0A6I2UI69</accession>
<evidence type="ECO:0000259" key="2">
    <source>
        <dbReference type="PROSITE" id="PS50887"/>
    </source>
</evidence>
<gene>
    <name evidence="3" type="ORF">FYJ84_06820</name>
</gene>
<dbReference type="SUPFAM" id="SSF55785">
    <property type="entry name" value="PYP-like sensor domain (PAS domain)"/>
    <property type="match status" value="1"/>
</dbReference>
<protein>
    <submittedName>
        <fullName evidence="3">GGDEF domain-containing protein</fullName>
    </submittedName>
</protein>
<dbReference type="InterPro" id="IPR000014">
    <property type="entry name" value="PAS"/>
</dbReference>
<name>A0A6I2UI69_9FIRM</name>
<proteinExistence type="predicted"/>
<evidence type="ECO:0000313" key="3">
    <source>
        <dbReference type="EMBL" id="MSU08692.1"/>
    </source>
</evidence>
<evidence type="ECO:0000259" key="1">
    <source>
        <dbReference type="PROSITE" id="PS50113"/>
    </source>
</evidence>
<sequence length="578" mass="66426">MVVEMMKNGLISWLEKEHIAYECEIDKVLGAMAFVVRQDGHIKFQGANAVFEKLLGWTNYQWSQGMDAAHLLPPEALDKFGNMLDRASRKVFVEFSDNIHFRTLMGAIIRCHVHVCCISSSQSTARFVLRASYNKQAQIKEALFTEALRQSRVNCWYWDMSQGSIMFFNTDLPEQPYAGIPFMNEECVSFENFPQGMVDVLNFAGEYRTQFMDFVKKLLSRDQSGDLSLELALETDDGRLIWVSFTGQIVRDAKHTPEYVMGTWKNITDQKVNEQQQQHNNYLMGTLVKESLYDITVNLNKNFFVADNSLEKWMEETRVFSPYYDQAIRELVNERVIKSDRQKLLDFFDLDTLRGLPEDENFSIEYQRKYNGKMNWFKVTINTFCLDEFSDKWMYALVYDIDASKQRELVLERMAATDALTGLYNRSHSLELMEQYIREHEDIPTAVMYMDLDNFKSVNDTLGHAAGDSLLICVANAMRSYFGKDAVLGRIGGDEFIMMYLNADKSYVGQMMSDFVNYVGDKCRAKCPDIGVTASLGYVLHPDFGDDVAALAELADKALYEAKHHGKNTAVEYREGIG</sequence>
<dbReference type="PROSITE" id="PS50887">
    <property type="entry name" value="GGDEF"/>
    <property type="match status" value="1"/>
</dbReference>
<dbReference type="PANTHER" id="PTHR44757">
    <property type="entry name" value="DIGUANYLATE CYCLASE DGCP"/>
    <property type="match status" value="1"/>
</dbReference>
<evidence type="ECO:0000313" key="4">
    <source>
        <dbReference type="Proteomes" id="UP000433181"/>
    </source>
</evidence>
<dbReference type="SMART" id="SM00086">
    <property type="entry name" value="PAC"/>
    <property type="match status" value="1"/>
</dbReference>